<dbReference type="OrthoDB" id="10062305at2759"/>
<keyword evidence="5" id="KW-1185">Reference proteome</keyword>
<dbReference type="Proteomes" id="UP000663877">
    <property type="component" value="Unassembled WGS sequence"/>
</dbReference>
<accession>A0A814F2N7</accession>
<evidence type="ECO:0000259" key="2">
    <source>
        <dbReference type="PROSITE" id="PS50181"/>
    </source>
</evidence>
<dbReference type="InterPro" id="IPR001810">
    <property type="entry name" value="F-box_dom"/>
</dbReference>
<dbReference type="AlphaFoldDB" id="A0A814F2N7"/>
<evidence type="ECO:0000313" key="4">
    <source>
        <dbReference type="EMBL" id="CAF1196225.1"/>
    </source>
</evidence>
<feature type="compositionally biased region" description="Acidic residues" evidence="1">
    <location>
        <begin position="563"/>
        <end position="620"/>
    </location>
</feature>
<feature type="domain" description="F-box" evidence="2">
    <location>
        <begin position="1"/>
        <end position="47"/>
    </location>
</feature>
<feature type="region of interest" description="Disordered" evidence="1">
    <location>
        <begin position="563"/>
        <end position="633"/>
    </location>
</feature>
<proteinExistence type="predicted"/>
<comment type="caution">
    <text evidence="3">The sequence shown here is derived from an EMBL/GenBank/DDBJ whole genome shotgun (WGS) entry which is preliminary data.</text>
</comment>
<dbReference type="PROSITE" id="PS50181">
    <property type="entry name" value="FBOX"/>
    <property type="match status" value="1"/>
</dbReference>
<dbReference type="SUPFAM" id="SSF52047">
    <property type="entry name" value="RNI-like"/>
    <property type="match status" value="1"/>
</dbReference>
<reference evidence="3" key="1">
    <citation type="submission" date="2021-02" db="EMBL/GenBank/DDBJ databases">
        <authorList>
            <person name="Nowell W R."/>
        </authorList>
    </citation>
    <scope>NUCLEOTIDE SEQUENCE</scope>
</reference>
<dbReference type="EMBL" id="CAJNOM010000071">
    <property type="protein sequence ID" value="CAF0979374.1"/>
    <property type="molecule type" value="Genomic_DNA"/>
</dbReference>
<evidence type="ECO:0000313" key="3">
    <source>
        <dbReference type="EMBL" id="CAF0979374.1"/>
    </source>
</evidence>
<protein>
    <recommendedName>
        <fullName evidence="2">F-box domain-containing protein</fullName>
    </recommendedName>
</protein>
<dbReference type="InterPro" id="IPR032675">
    <property type="entry name" value="LRR_dom_sf"/>
</dbReference>
<dbReference type="Gene3D" id="3.80.10.10">
    <property type="entry name" value="Ribonuclease Inhibitor"/>
    <property type="match status" value="1"/>
</dbReference>
<dbReference type="EMBL" id="CAJNOI010000226">
    <property type="protein sequence ID" value="CAF1196225.1"/>
    <property type="molecule type" value="Genomic_DNA"/>
</dbReference>
<gene>
    <name evidence="4" type="ORF">BJG266_LOCUS26629</name>
    <name evidence="3" type="ORF">QVE165_LOCUS13775</name>
</gene>
<sequence>MKFEFLPNEILFQCFQYLNIPDVFYSFDQLNLRFSKLIRDTSLYLNFSQMKKSLFNHFCRIILLNPEIKQKIIYLQLSNDGTNGQIEKFLSLFSLNTFLNLRSLSLIDLKENNIKQLLSILPFLSNLYSFSFTGTNIETLKIISSISKSKLRILTVPRLDFESISINQTIGITSLTITESKIDNFQLFKLFEYAPMLKYLNIQTLVNSEMNNYKELKKNANYLKEFIINDCKVIFGHLILLLKYTPNLKIFSIFIMSDIYMSDGIHWQKLIESSLKYLTIFKFYFQEKKSEDLMEKLNKFQQFQNDFWHKQHQWYTNLEIYTHTSTISTIPYEKDNYELTCNTNKHGYLWKKNSNVFDNVKTLTLTPRLVATNWKCYFKNVESLILKRHSDESYDNDKDKKNIISTEIKLFRTIINLSNIKHLTIDGQFYLTSSLLLDLLKELPNVSSLKIDEHQLMKIFDTIELRNYLNKNIKKLEIFSPTCFDERLFLNKINLLFSQVFPNIEQFTCDYMKQVDDLLVILKECSKLSVIKCKAISKSVNSWIQINASKLDVYLDFKEVDDETDDDEYDYDDDEDESDYDDDDDEDESDYDDEDESDYDDDDDEDESDYDDEDDYDYDEEQKRRSLLNGDLI</sequence>
<evidence type="ECO:0000313" key="5">
    <source>
        <dbReference type="Proteomes" id="UP000663832"/>
    </source>
</evidence>
<name>A0A814F2N7_9BILA</name>
<organism evidence="3 5">
    <name type="scientific">Adineta steineri</name>
    <dbReference type="NCBI Taxonomy" id="433720"/>
    <lineage>
        <taxon>Eukaryota</taxon>
        <taxon>Metazoa</taxon>
        <taxon>Spiralia</taxon>
        <taxon>Gnathifera</taxon>
        <taxon>Rotifera</taxon>
        <taxon>Eurotatoria</taxon>
        <taxon>Bdelloidea</taxon>
        <taxon>Adinetida</taxon>
        <taxon>Adinetidae</taxon>
        <taxon>Adineta</taxon>
    </lineage>
</organism>
<evidence type="ECO:0000256" key="1">
    <source>
        <dbReference type="SAM" id="MobiDB-lite"/>
    </source>
</evidence>
<dbReference type="Proteomes" id="UP000663832">
    <property type="component" value="Unassembled WGS sequence"/>
</dbReference>